<reference evidence="2 3" key="1">
    <citation type="submission" date="2019-03" db="EMBL/GenBank/DDBJ databases">
        <title>Genomic Encyclopedia of Archaeal and Bacterial Type Strains, Phase II (KMG-II): from individual species to whole genera.</title>
        <authorList>
            <person name="Goeker M."/>
        </authorList>
    </citation>
    <scope>NUCLEOTIDE SEQUENCE [LARGE SCALE GENOMIC DNA]</scope>
    <source>
        <strain evidence="2 3">DSM 19035</strain>
    </source>
</reference>
<dbReference type="Pfam" id="PF14088">
    <property type="entry name" value="DUF4268"/>
    <property type="match status" value="1"/>
</dbReference>
<dbReference type="InterPro" id="IPR025364">
    <property type="entry name" value="DUF4268"/>
</dbReference>
<keyword evidence="3" id="KW-1185">Reference proteome</keyword>
<proteinExistence type="predicted"/>
<organism evidence="2 3">
    <name type="scientific">Pedobacter metabolipauper</name>
    <dbReference type="NCBI Taxonomy" id="425513"/>
    <lineage>
        <taxon>Bacteria</taxon>
        <taxon>Pseudomonadati</taxon>
        <taxon>Bacteroidota</taxon>
        <taxon>Sphingobacteriia</taxon>
        <taxon>Sphingobacteriales</taxon>
        <taxon>Sphingobacteriaceae</taxon>
        <taxon>Pedobacter</taxon>
    </lineage>
</organism>
<evidence type="ECO:0000259" key="1">
    <source>
        <dbReference type="Pfam" id="PF14088"/>
    </source>
</evidence>
<sequence>MYSKDQASSIKQSFWTAFGQYMALQPSAEGQRINWVNYKTGIKHLNFKMDAGQKSAAIAIEIVHPDPSIQELIFEQFKEFKNILNGYFEEEWEWELHVSNEYGKTVTRIVKHLYGVNIFKQEDWPDLITFFKVRMVALDQFWDDAQYSFDVFK</sequence>
<dbReference type="RefSeq" id="WP_166664943.1">
    <property type="nucleotide sequence ID" value="NZ_SNYC01000009.1"/>
</dbReference>
<name>A0A4V3D0K4_9SPHI</name>
<protein>
    <submittedName>
        <fullName evidence="2">Uncharacterized protein DUF4268</fullName>
    </submittedName>
</protein>
<dbReference type="Proteomes" id="UP000295620">
    <property type="component" value="Unassembled WGS sequence"/>
</dbReference>
<gene>
    <name evidence="2" type="ORF">ATK78_4390</name>
</gene>
<dbReference type="AlphaFoldDB" id="A0A4V3D0K4"/>
<feature type="domain" description="DUF4268" evidence="1">
    <location>
        <begin position="10"/>
        <end position="144"/>
    </location>
</feature>
<dbReference type="EMBL" id="SNYC01000009">
    <property type="protein sequence ID" value="TDQ06320.1"/>
    <property type="molecule type" value="Genomic_DNA"/>
</dbReference>
<comment type="caution">
    <text evidence="2">The sequence shown here is derived from an EMBL/GenBank/DDBJ whole genome shotgun (WGS) entry which is preliminary data.</text>
</comment>
<accession>A0A4V3D0K4</accession>
<evidence type="ECO:0000313" key="2">
    <source>
        <dbReference type="EMBL" id="TDQ06320.1"/>
    </source>
</evidence>
<evidence type="ECO:0000313" key="3">
    <source>
        <dbReference type="Proteomes" id="UP000295620"/>
    </source>
</evidence>